<dbReference type="InterPro" id="IPR043128">
    <property type="entry name" value="Rev_trsase/Diguanyl_cyclase"/>
</dbReference>
<dbReference type="EMBL" id="JRAK01000011">
    <property type="protein sequence ID" value="KGN94596.1"/>
    <property type="molecule type" value="Genomic_DNA"/>
</dbReference>
<keyword evidence="5" id="KW-1185">Reference proteome</keyword>
<gene>
    <name evidence="4" type="ORF">HR15_00790</name>
</gene>
<accession>A0A0A2FTY0</accession>
<dbReference type="Proteomes" id="UP000030146">
    <property type="component" value="Unassembled WGS sequence"/>
</dbReference>
<evidence type="ECO:0000313" key="4">
    <source>
        <dbReference type="EMBL" id="KGN94596.1"/>
    </source>
</evidence>
<sequence length="505" mass="58458">MKKYTAITIGPICKTLSKARNTKSFWSASFIFSWIMRELLGRISEKYGKEIILSPHYSSDTNAPKGVGLFPDRAFIKGEVTDFDDIKRRVLEDLAQKFEGVKGIEAYLQEYISISHVRIEYQDQTEIFTKLNQYLDTQELRQRAVTFSSDHISDFIQRNNAFIEEEFEGRPFDSISEIAVSGWLTRDETRKYLNGEQEVDYRRISQEKREDFLNCYKYMAIVKADGDSFGSFIKGLSPKEMGTFSEKFFNFSTDVAEKFKPAKVAKVAKAVPIYIGGDDLFFFAPILRDGKDDVFDLINEVDDCFKSFRSELSNAGDLSMSYGVSIFYYKSPMSEAMDVATKMLFDKAKGYEGKDRVAVSIRKHSGKTIEFALPCKETANRTQGNGPSLYNEARRLMKDLREDGAMIEGFIHWLGEMYDAVIAPILDMQMPDEMKKIRLSALCKNFFDEEIHQEEKARKFMGEVFDFLYLTSSEKETPRWDHEERKKLLYGILRYCQFVTDKEER</sequence>
<reference evidence="4 5" key="1">
    <citation type="submission" date="2014-08" db="EMBL/GenBank/DDBJ databases">
        <title>Porphyromonas gulae strain:COT-052_OH3439 Genome sequencing.</title>
        <authorList>
            <person name="Wallis C."/>
            <person name="Deusch O."/>
            <person name="O'Flynn C."/>
            <person name="Davis I."/>
            <person name="Jospin G."/>
            <person name="Darling A.E."/>
            <person name="Coil D.A."/>
            <person name="Alexiev A."/>
            <person name="Horsfall A."/>
            <person name="Kirkwood N."/>
            <person name="Harris S."/>
            <person name="Eisen J.A."/>
        </authorList>
    </citation>
    <scope>NUCLEOTIDE SEQUENCE [LARGE SCALE GENOMIC DNA]</scope>
    <source>
        <strain evidence="5">COT-052 OH3439</strain>
    </source>
</reference>
<dbReference type="InterPro" id="IPR000160">
    <property type="entry name" value="GGDEF_dom"/>
</dbReference>
<dbReference type="Gene3D" id="3.30.70.2220">
    <property type="entry name" value="CRISPR-Cas system, Cmr2 subunit, D1 domain, cysteine cluster"/>
    <property type="match status" value="1"/>
</dbReference>
<dbReference type="AlphaFoldDB" id="A0A0A2FTY0"/>
<dbReference type="Pfam" id="PF22335">
    <property type="entry name" value="Cas10-Cmr2_palm2"/>
    <property type="match status" value="1"/>
</dbReference>
<dbReference type="InterPro" id="IPR054767">
    <property type="entry name" value="Cas10-Cmr2_palm2"/>
</dbReference>
<dbReference type="GO" id="GO:0000166">
    <property type="term" value="F:nucleotide binding"/>
    <property type="evidence" value="ECO:0007669"/>
    <property type="project" value="UniProtKB-KW"/>
</dbReference>
<evidence type="ECO:0000256" key="1">
    <source>
        <dbReference type="ARBA" id="ARBA00022741"/>
    </source>
</evidence>
<dbReference type="GO" id="GO:0051607">
    <property type="term" value="P:defense response to virus"/>
    <property type="evidence" value="ECO:0007669"/>
    <property type="project" value="UniProtKB-KW"/>
</dbReference>
<dbReference type="PROSITE" id="PS50887">
    <property type="entry name" value="GGDEF"/>
    <property type="match status" value="1"/>
</dbReference>
<protein>
    <recommendedName>
        <fullName evidence="3">GGDEF domain-containing protein</fullName>
    </recommendedName>
</protein>
<dbReference type="InterPro" id="IPR013407">
    <property type="entry name" value="CRISPR-assoc_prot_Cmr2"/>
</dbReference>
<evidence type="ECO:0000256" key="2">
    <source>
        <dbReference type="ARBA" id="ARBA00023118"/>
    </source>
</evidence>
<dbReference type="InterPro" id="IPR024615">
    <property type="entry name" value="CRISPR-assoc_Cmr2_N"/>
</dbReference>
<comment type="caution">
    <text evidence="4">The sequence shown here is derived from an EMBL/GenBank/DDBJ whole genome shotgun (WGS) entry which is preliminary data.</text>
</comment>
<proteinExistence type="predicted"/>
<dbReference type="Pfam" id="PF12469">
    <property type="entry name" value="Cmr2_N"/>
    <property type="match status" value="1"/>
</dbReference>
<dbReference type="NCBIfam" id="TIGR02577">
    <property type="entry name" value="cas_TM1794_Cmr2"/>
    <property type="match status" value="1"/>
</dbReference>
<feature type="domain" description="GGDEF" evidence="3">
    <location>
        <begin position="217"/>
        <end position="362"/>
    </location>
</feature>
<organism evidence="4 5">
    <name type="scientific">Porphyromonas gulae</name>
    <dbReference type="NCBI Taxonomy" id="111105"/>
    <lineage>
        <taxon>Bacteria</taxon>
        <taxon>Pseudomonadati</taxon>
        <taxon>Bacteroidota</taxon>
        <taxon>Bacteroidia</taxon>
        <taxon>Bacteroidales</taxon>
        <taxon>Porphyromonadaceae</taxon>
        <taxon>Porphyromonas</taxon>
    </lineage>
</organism>
<evidence type="ECO:0000259" key="3">
    <source>
        <dbReference type="PROSITE" id="PS50887"/>
    </source>
</evidence>
<dbReference type="InterPro" id="IPR038242">
    <property type="entry name" value="Cmr2_N"/>
</dbReference>
<evidence type="ECO:0000313" key="5">
    <source>
        <dbReference type="Proteomes" id="UP000030146"/>
    </source>
</evidence>
<keyword evidence="1" id="KW-0547">Nucleotide-binding</keyword>
<keyword evidence="2" id="KW-0051">Antiviral defense</keyword>
<dbReference type="Gene3D" id="3.30.70.270">
    <property type="match status" value="1"/>
</dbReference>
<name>A0A0A2FTY0_9PORP</name>
<dbReference type="RefSeq" id="WP_039423091.1">
    <property type="nucleotide sequence ID" value="NZ_JRAK01000011.1"/>
</dbReference>